<feature type="transmembrane region" description="Helical" evidence="1">
    <location>
        <begin position="7"/>
        <end position="27"/>
    </location>
</feature>
<dbReference type="Proteomes" id="UP000189738">
    <property type="component" value="Chromosome"/>
</dbReference>
<sequence length="95" mass="10617">MTPKQRSFAIYSVVALLLIVPLIGMQFSKEIKWSLLDFIISGFLLFTTAFSIDSIMRRVKTKAYQFISIAVVLITLFLIWAELAVGIFGTPLAGD</sequence>
<organism evidence="3">
    <name type="scientific">Elizabethkingia anophelis</name>
    <dbReference type="NCBI Taxonomy" id="1117645"/>
    <lineage>
        <taxon>Bacteria</taxon>
        <taxon>Pseudomonadati</taxon>
        <taxon>Bacteroidota</taxon>
        <taxon>Flavobacteriia</taxon>
        <taxon>Flavobacteriales</taxon>
        <taxon>Weeksellaceae</taxon>
        <taxon>Elizabethkingia</taxon>
    </lineage>
</organism>
<dbReference type="EMBL" id="CP014339">
    <property type="protein sequence ID" value="AQX52658.1"/>
    <property type="molecule type" value="Genomic_DNA"/>
</dbReference>
<evidence type="ECO:0000313" key="4">
    <source>
        <dbReference type="Proteomes" id="UP000189738"/>
    </source>
</evidence>
<keyword evidence="1" id="KW-0472">Membrane</keyword>
<feature type="transmembrane region" description="Helical" evidence="1">
    <location>
        <begin position="64"/>
        <end position="89"/>
    </location>
</feature>
<evidence type="ECO:0000313" key="2">
    <source>
        <dbReference type="EMBL" id="AQX52658.1"/>
    </source>
</evidence>
<accession>A0A1T3D221</accession>
<dbReference type="EMBL" id="MAHS01000015">
    <property type="protein sequence ID" value="OPB47371.1"/>
    <property type="molecule type" value="Genomic_DNA"/>
</dbReference>
<dbReference type="RefSeq" id="WP_021347010.1">
    <property type="nucleotide sequence ID" value="NZ_CP014339.1"/>
</dbReference>
<dbReference type="AlphaFoldDB" id="A0A1T3D221"/>
<proteinExistence type="predicted"/>
<keyword evidence="1" id="KW-0812">Transmembrane</keyword>
<feature type="transmembrane region" description="Helical" evidence="1">
    <location>
        <begin position="33"/>
        <end position="52"/>
    </location>
</feature>
<protein>
    <submittedName>
        <fullName evidence="3">Uncharacterized protein</fullName>
    </submittedName>
</protein>
<gene>
    <name evidence="2" type="ORF">AYC66_01575</name>
    <name evidence="3" type="ORF">BAY09_08100</name>
</gene>
<name>A0A1T3D221_9FLAO</name>
<evidence type="ECO:0000256" key="1">
    <source>
        <dbReference type="SAM" id="Phobius"/>
    </source>
</evidence>
<reference evidence="3" key="2">
    <citation type="submission" date="2016-06" db="EMBL/GenBank/DDBJ databases">
        <authorList>
            <person name="Nicholson A.C."/>
        </authorList>
    </citation>
    <scope>NUCLEOTIDE SEQUENCE [LARGE SCALE GENOMIC DNA]</scope>
    <source>
        <strain evidence="3">E6809</strain>
    </source>
</reference>
<reference evidence="2 4" key="1">
    <citation type="submission" date="2016-02" db="EMBL/GenBank/DDBJ databases">
        <authorList>
            <person name="Nicholson A.C."/>
            <person name="Humrighouse B.W."/>
            <person name="Loparev V."/>
            <person name="Emery B."/>
            <person name="Graziano J."/>
            <person name="McQuiston J.R."/>
        </authorList>
    </citation>
    <scope>NUCLEOTIDE SEQUENCE [LARGE SCALE GENOMIC DNA]</scope>
    <source>
        <strain evidence="2 4">E6809</strain>
    </source>
</reference>
<evidence type="ECO:0000313" key="3">
    <source>
        <dbReference type="EMBL" id="OPB47371.1"/>
    </source>
</evidence>
<keyword evidence="1" id="KW-1133">Transmembrane helix</keyword>